<evidence type="ECO:0000256" key="5">
    <source>
        <dbReference type="NCBIfam" id="TIGR01068"/>
    </source>
</evidence>
<dbReference type="Proteomes" id="UP001281024">
    <property type="component" value="Unassembled WGS sequence"/>
</dbReference>
<keyword evidence="8" id="KW-0676">Redox-active center</keyword>
<reference evidence="10" key="3">
    <citation type="submission" date="2019-10" db="EMBL/GenBank/DDBJ databases">
        <title>Malate fermentation in French cider.</title>
        <authorList>
            <person name="Cousin F.J."/>
            <person name="Medina Fernandez S."/>
            <person name="Misery B."/>
            <person name="Laplace J.-M."/>
            <person name="Cretenet M."/>
        </authorList>
    </citation>
    <scope>NUCLEOTIDE SEQUENCE</scope>
    <source>
        <strain evidence="10">UCMA15129</strain>
    </source>
</reference>
<dbReference type="EMBL" id="MLOK01000054">
    <property type="protein sequence ID" value="OIM20591.1"/>
    <property type="molecule type" value="Genomic_DNA"/>
</dbReference>
<dbReference type="PANTHER" id="PTHR10438:SF468">
    <property type="entry name" value="THIOREDOXIN-1-RELATED"/>
    <property type="match status" value="1"/>
</dbReference>
<dbReference type="PANTHER" id="PTHR10438">
    <property type="entry name" value="THIOREDOXIN"/>
    <property type="match status" value="1"/>
</dbReference>
<dbReference type="GO" id="GO:0015035">
    <property type="term" value="F:protein-disulfide reductase activity"/>
    <property type="evidence" value="ECO:0007669"/>
    <property type="project" value="UniProtKB-UniRule"/>
</dbReference>
<comment type="similarity">
    <text evidence="4">Belongs to the thioredoxin family. Plant H-type subfamily.</text>
</comment>
<dbReference type="RefSeq" id="WP_002819541.1">
    <property type="nucleotide sequence ID" value="NZ_CP014324.1"/>
</dbReference>
<dbReference type="Gene3D" id="3.40.30.10">
    <property type="entry name" value="Glutaredoxin"/>
    <property type="match status" value="1"/>
</dbReference>
<feature type="site" description="Contributes to redox potential value" evidence="7">
    <location>
        <position position="31"/>
    </location>
</feature>
<evidence type="ECO:0000313" key="11">
    <source>
        <dbReference type="EMBL" id="OIM20591.1"/>
    </source>
</evidence>
<evidence type="ECO:0000313" key="14">
    <source>
        <dbReference type="Proteomes" id="UP000294726"/>
    </source>
</evidence>
<keyword evidence="2" id="KW-0963">Cytoplasm</keyword>
<evidence type="ECO:0000313" key="15">
    <source>
        <dbReference type="Proteomes" id="UP001281024"/>
    </source>
</evidence>
<evidence type="ECO:0000256" key="7">
    <source>
        <dbReference type="PIRSR" id="PIRSR000077-1"/>
    </source>
</evidence>
<evidence type="ECO:0000313" key="13">
    <source>
        <dbReference type="Proteomes" id="UP000181728"/>
    </source>
</evidence>
<dbReference type="OMA" id="DFHALWC"/>
<name>A0A483BGN0_OENOE</name>
<evidence type="ECO:0000256" key="2">
    <source>
        <dbReference type="ARBA" id="ARBA00022490"/>
    </source>
</evidence>
<feature type="site" description="Contributes to redox potential value" evidence="7">
    <location>
        <position position="30"/>
    </location>
</feature>
<dbReference type="CDD" id="cd02947">
    <property type="entry name" value="TRX_family"/>
    <property type="match status" value="1"/>
</dbReference>
<accession>A0A483BGN0</accession>
<dbReference type="InterPro" id="IPR017937">
    <property type="entry name" value="Thioredoxin_CS"/>
</dbReference>
<evidence type="ECO:0000256" key="3">
    <source>
        <dbReference type="ARBA" id="ARBA00023157"/>
    </source>
</evidence>
<dbReference type="Proteomes" id="UP000181728">
    <property type="component" value="Unassembled WGS sequence"/>
</dbReference>
<evidence type="ECO:0000256" key="4">
    <source>
        <dbReference type="ARBA" id="ARBA00038353"/>
    </source>
</evidence>
<evidence type="ECO:0000256" key="6">
    <source>
        <dbReference type="PIRNR" id="PIRNR000077"/>
    </source>
</evidence>
<reference evidence="12 14" key="2">
    <citation type="submission" date="2018-08" db="EMBL/GenBank/DDBJ databases">
        <authorList>
            <person name="Lorentzen P. G. S. M."/>
        </authorList>
    </citation>
    <scope>NUCLEOTIDE SEQUENCE [LARGE SCALE GENOMIC DNA]</scope>
    <source>
        <strain evidence="12 14">CRBO_1381</strain>
    </source>
</reference>
<dbReference type="InterPro" id="IPR050620">
    <property type="entry name" value="Thioredoxin_H-type-like"/>
</dbReference>
<protein>
    <recommendedName>
        <fullName evidence="5 6">Thioredoxin</fullName>
    </recommendedName>
</protein>
<dbReference type="AlphaFoldDB" id="A0A483BGN0"/>
<feature type="disulfide bond" description="Redox-active" evidence="8">
    <location>
        <begin position="29"/>
        <end position="32"/>
    </location>
</feature>
<keyword evidence="3 8" id="KW-1015">Disulfide bond</keyword>
<dbReference type="Pfam" id="PF00085">
    <property type="entry name" value="Thioredoxin"/>
    <property type="match status" value="1"/>
</dbReference>
<comment type="subcellular location">
    <subcellularLocation>
        <location evidence="1">Cytoplasm</location>
    </subcellularLocation>
</comment>
<evidence type="ECO:0000313" key="12">
    <source>
        <dbReference type="EMBL" id="VDB99101.1"/>
    </source>
</evidence>
<evidence type="ECO:0000313" key="10">
    <source>
        <dbReference type="EMBL" id="MDV7714216.1"/>
    </source>
</evidence>
<dbReference type="Proteomes" id="UP000294726">
    <property type="component" value="Chromosome"/>
</dbReference>
<dbReference type="GO" id="GO:0005737">
    <property type="term" value="C:cytoplasm"/>
    <property type="evidence" value="ECO:0007669"/>
    <property type="project" value="UniProtKB-SubCell"/>
</dbReference>
<feature type="active site" description="Nucleophile" evidence="7">
    <location>
        <position position="32"/>
    </location>
</feature>
<evidence type="ECO:0000256" key="1">
    <source>
        <dbReference type="ARBA" id="ARBA00004496"/>
    </source>
</evidence>
<evidence type="ECO:0000259" key="9">
    <source>
        <dbReference type="PROSITE" id="PS51352"/>
    </source>
</evidence>
<dbReference type="NCBIfam" id="TIGR01068">
    <property type="entry name" value="thioredoxin"/>
    <property type="match status" value="1"/>
</dbReference>
<feature type="site" description="Deprotonates C-terminal active site Cys" evidence="7">
    <location>
        <position position="23"/>
    </location>
</feature>
<feature type="active site" description="Nucleophile" evidence="7">
    <location>
        <position position="29"/>
    </location>
</feature>
<dbReference type="PROSITE" id="PS51352">
    <property type="entry name" value="THIOREDOXIN_2"/>
    <property type="match status" value="1"/>
</dbReference>
<dbReference type="InterPro" id="IPR036249">
    <property type="entry name" value="Thioredoxin-like_sf"/>
</dbReference>
<evidence type="ECO:0000256" key="8">
    <source>
        <dbReference type="PIRSR" id="PIRSR000077-4"/>
    </source>
</evidence>
<dbReference type="InterPro" id="IPR013766">
    <property type="entry name" value="Thioredoxin_domain"/>
</dbReference>
<gene>
    <name evidence="10" type="primary">trxA</name>
    <name evidence="11" type="ORF">ATX59_08440</name>
    <name evidence="10" type="ORF">GA838_00265</name>
    <name evidence="12" type="ORF">OENI_1729</name>
</gene>
<dbReference type="PIRSF" id="PIRSF000077">
    <property type="entry name" value="Thioredoxin"/>
    <property type="match status" value="1"/>
</dbReference>
<dbReference type="PROSITE" id="PS00194">
    <property type="entry name" value="THIOREDOXIN_1"/>
    <property type="match status" value="1"/>
</dbReference>
<dbReference type="GeneID" id="75066611"/>
<dbReference type="InterPro" id="IPR005746">
    <property type="entry name" value="Thioredoxin"/>
</dbReference>
<dbReference type="EMBL" id="LR031358">
    <property type="protein sequence ID" value="VDB99101.1"/>
    <property type="molecule type" value="Genomic_DNA"/>
</dbReference>
<dbReference type="EMBL" id="WERV01000001">
    <property type="protein sequence ID" value="MDV7714216.1"/>
    <property type="molecule type" value="Genomic_DNA"/>
</dbReference>
<dbReference type="SUPFAM" id="SSF52833">
    <property type="entry name" value="Thioredoxin-like"/>
    <property type="match status" value="1"/>
</dbReference>
<sequence length="104" mass="11455">MAISVLNSDSFEEATKSGVTVTDFWATWCTPCKIQAPILEKLSNEMSSVKFGKIDVDQNQETANGLGIKAIPTLIVKKDGEVVDRIVGVHNQKQLTDIIDKYTK</sequence>
<reference evidence="11 13" key="1">
    <citation type="journal article" date="2016" name="BMC Genomics">
        <title>Consensus pan-genome assembly of the specialised wine bacterium Oenococcus oeni.</title>
        <authorList>
            <person name="Sternes P.R."/>
            <person name="Borneman A.R."/>
        </authorList>
    </citation>
    <scope>NUCLEOTIDE SEQUENCE [LARGE SCALE GENOMIC DNA]</scope>
    <source>
        <strain evidence="11 13">AWRIB661</strain>
    </source>
</reference>
<feature type="domain" description="Thioredoxin" evidence="9">
    <location>
        <begin position="1"/>
        <end position="104"/>
    </location>
</feature>
<proteinExistence type="inferred from homology"/>
<dbReference type="PRINTS" id="PR00421">
    <property type="entry name" value="THIOREDOXIN"/>
</dbReference>
<organism evidence="10 15">
    <name type="scientific">Oenococcus oeni</name>
    <name type="common">Leuconostoc oenos</name>
    <dbReference type="NCBI Taxonomy" id="1247"/>
    <lineage>
        <taxon>Bacteria</taxon>
        <taxon>Bacillati</taxon>
        <taxon>Bacillota</taxon>
        <taxon>Bacilli</taxon>
        <taxon>Lactobacillales</taxon>
        <taxon>Lactobacillaceae</taxon>
        <taxon>Oenococcus</taxon>
    </lineage>
</organism>